<dbReference type="GO" id="GO:0034464">
    <property type="term" value="C:BBSome"/>
    <property type="evidence" value="ECO:0007669"/>
    <property type="project" value="TreeGrafter"/>
</dbReference>
<proteinExistence type="predicted"/>
<evidence type="ECO:0000259" key="1">
    <source>
        <dbReference type="Pfam" id="PF23743"/>
    </source>
</evidence>
<feature type="domain" description="BBS7 beta-propeller" evidence="1">
    <location>
        <begin position="11"/>
        <end position="93"/>
    </location>
</feature>
<dbReference type="GO" id="GO:0016020">
    <property type="term" value="C:membrane"/>
    <property type="evidence" value="ECO:0007669"/>
    <property type="project" value="TreeGrafter"/>
</dbReference>
<dbReference type="AlphaFoldDB" id="A0A183GV90"/>
<evidence type="ECO:0000313" key="2">
    <source>
        <dbReference type="Proteomes" id="UP000050761"/>
    </source>
</evidence>
<dbReference type="Pfam" id="PF23743">
    <property type="entry name" value="Beta-prop_BBS7"/>
    <property type="match status" value="1"/>
</dbReference>
<dbReference type="GO" id="GO:0005930">
    <property type="term" value="C:axoneme"/>
    <property type="evidence" value="ECO:0007669"/>
    <property type="project" value="TreeGrafter"/>
</dbReference>
<dbReference type="GO" id="GO:0043005">
    <property type="term" value="C:neuron projection"/>
    <property type="evidence" value="ECO:0007669"/>
    <property type="project" value="TreeGrafter"/>
</dbReference>
<dbReference type="GO" id="GO:0036064">
    <property type="term" value="C:ciliary basal body"/>
    <property type="evidence" value="ECO:0007669"/>
    <property type="project" value="TreeGrafter"/>
</dbReference>
<dbReference type="GO" id="GO:0008104">
    <property type="term" value="P:intracellular protein localization"/>
    <property type="evidence" value="ECO:0007669"/>
    <property type="project" value="TreeGrafter"/>
</dbReference>
<dbReference type="InterPro" id="IPR056332">
    <property type="entry name" value="Beta-prop_BBS7"/>
</dbReference>
<dbReference type="Proteomes" id="UP000050761">
    <property type="component" value="Unassembled WGS sequence"/>
</dbReference>
<accession>A0A183GV90</accession>
<dbReference type="PANTHER" id="PTHR16074:SF4">
    <property type="entry name" value="BARDET-BIEDL SYNDROME 7 PROTEIN"/>
    <property type="match status" value="1"/>
</dbReference>
<evidence type="ECO:0000313" key="3">
    <source>
        <dbReference type="WBParaSite" id="HPBE_0002661001-mRNA-1"/>
    </source>
</evidence>
<dbReference type="GO" id="GO:0060271">
    <property type="term" value="P:cilium assembly"/>
    <property type="evidence" value="ECO:0007669"/>
    <property type="project" value="TreeGrafter"/>
</dbReference>
<keyword evidence="2" id="KW-1185">Reference proteome</keyword>
<name>A0A183GV90_HELPZ</name>
<dbReference type="WBParaSite" id="HPBE_0002661001-mRNA-1">
    <property type="protein sequence ID" value="HPBE_0002661001-mRNA-1"/>
    <property type="gene ID" value="HPBE_0002661001"/>
</dbReference>
<dbReference type="PANTHER" id="PTHR16074">
    <property type="entry name" value="BARDET-BIEDL SYNDROME 7 PROTEIN"/>
    <property type="match status" value="1"/>
</dbReference>
<reference evidence="3" key="1">
    <citation type="submission" date="2019-09" db="UniProtKB">
        <authorList>
            <consortium name="WormBaseParasite"/>
        </authorList>
    </citation>
    <scope>IDENTIFICATION</scope>
</reference>
<protein>
    <submittedName>
        <fullName evidence="3">PQQ_3 domain-containing protein</fullName>
    </submittedName>
</protein>
<organism evidence="2 3">
    <name type="scientific">Heligmosomoides polygyrus</name>
    <name type="common">Parasitic roundworm</name>
    <dbReference type="NCBI Taxonomy" id="6339"/>
    <lineage>
        <taxon>Eukaryota</taxon>
        <taxon>Metazoa</taxon>
        <taxon>Ecdysozoa</taxon>
        <taxon>Nematoda</taxon>
        <taxon>Chromadorea</taxon>
        <taxon>Rhabditida</taxon>
        <taxon>Rhabditina</taxon>
        <taxon>Rhabditomorpha</taxon>
        <taxon>Strongyloidea</taxon>
        <taxon>Heligmosomidae</taxon>
        <taxon>Heligmosomoides</taxon>
    </lineage>
</organism>
<sequence length="111" mass="11966">LISSAGAWSGRPFTSVVACADATIRVIEGSSIAYEVHLNSVPIALYLFMGDGGHTKQLVLYGTRDGKLGLIDLKPKEGEIKWELRTSSSGGALLRVYVVIFAPPLSQFAWK</sequence>